<dbReference type="OrthoDB" id="3309228at2759"/>
<dbReference type="Proteomes" id="UP000383932">
    <property type="component" value="Unassembled WGS sequence"/>
</dbReference>
<feature type="region of interest" description="Disordered" evidence="1">
    <location>
        <begin position="340"/>
        <end position="363"/>
    </location>
</feature>
<protein>
    <submittedName>
        <fullName evidence="2">Uncharacterized protein</fullName>
    </submittedName>
</protein>
<keyword evidence="3" id="KW-1185">Reference proteome</keyword>
<feature type="compositionally biased region" description="Low complexity" evidence="1">
    <location>
        <begin position="346"/>
        <end position="363"/>
    </location>
</feature>
<gene>
    <name evidence="2" type="ORF">CTheo_4517</name>
</gene>
<proteinExistence type="predicted"/>
<dbReference type="AlphaFoldDB" id="A0A5N5QJY5"/>
<dbReference type="EMBL" id="SSOP01000078">
    <property type="protein sequence ID" value="KAB5592065.1"/>
    <property type="molecule type" value="Genomic_DNA"/>
</dbReference>
<evidence type="ECO:0000313" key="2">
    <source>
        <dbReference type="EMBL" id="KAB5592065.1"/>
    </source>
</evidence>
<sequence>MFFNSAAELASDAFRVVPTVYSIIEHDFQANLCRAVTTMLEQGQLVLNLKTPPYFSVKDEEEAVLFSDDYLPLPLPFSLYGMPEHKKARLRATYARAKQIYRPGAAHLSPEQSEACAPVQLSGSNAATNIALWPSAMQVNLGYEYKGGESSNHSPKYIHTKPDFIIQGATKVLNALVAGLDEEWLEADGVSKPTEPEMDSSCAGIEFVPNPRSPQPLSAVSHLAFFHETDEITQHNRDRLRATFERAKALYRPGSCIRPSGQRSTSGPEVALHGMDAAFNVALYPRAMQVKLNEGEVTAQESLIMDPSAIVEGATMRLQSLIDGVGYKWIGVDQSSKPSTCRRIGSGRSEASTGSSSSTYSDMSRASSMASCTTVSSVWHLETPREEELAFGDLVDEYYGKL</sequence>
<organism evidence="2 3">
    <name type="scientific">Ceratobasidium theobromae</name>
    <dbReference type="NCBI Taxonomy" id="1582974"/>
    <lineage>
        <taxon>Eukaryota</taxon>
        <taxon>Fungi</taxon>
        <taxon>Dikarya</taxon>
        <taxon>Basidiomycota</taxon>
        <taxon>Agaricomycotina</taxon>
        <taxon>Agaricomycetes</taxon>
        <taxon>Cantharellales</taxon>
        <taxon>Ceratobasidiaceae</taxon>
        <taxon>Ceratobasidium</taxon>
    </lineage>
</organism>
<evidence type="ECO:0000256" key="1">
    <source>
        <dbReference type="SAM" id="MobiDB-lite"/>
    </source>
</evidence>
<comment type="caution">
    <text evidence="2">The sequence shown here is derived from an EMBL/GenBank/DDBJ whole genome shotgun (WGS) entry which is preliminary data.</text>
</comment>
<evidence type="ECO:0000313" key="3">
    <source>
        <dbReference type="Proteomes" id="UP000383932"/>
    </source>
</evidence>
<name>A0A5N5QJY5_9AGAM</name>
<reference evidence="2 3" key="1">
    <citation type="journal article" date="2019" name="Fungal Biol. Biotechnol.">
        <title>Draft genome sequence of fastidious pathogen Ceratobasidium theobromae, which causes vascular-streak dieback in Theobroma cacao.</title>
        <authorList>
            <person name="Ali S.S."/>
            <person name="Asman A."/>
            <person name="Shao J."/>
            <person name="Firmansyah A.P."/>
            <person name="Susilo A.W."/>
            <person name="Rosmana A."/>
            <person name="McMahon P."/>
            <person name="Junaid M."/>
            <person name="Guest D."/>
            <person name="Kheng T.Y."/>
            <person name="Meinhardt L.W."/>
            <person name="Bailey B.A."/>
        </authorList>
    </citation>
    <scope>NUCLEOTIDE SEQUENCE [LARGE SCALE GENOMIC DNA]</scope>
    <source>
        <strain evidence="2 3">CT2</strain>
    </source>
</reference>
<accession>A0A5N5QJY5</accession>